<dbReference type="Proteomes" id="UP000606786">
    <property type="component" value="Unassembled WGS sequence"/>
</dbReference>
<comment type="caution">
    <text evidence="1">The sequence shown here is derived from an EMBL/GenBank/DDBJ whole genome shotgun (WGS) entry which is preliminary data.</text>
</comment>
<protein>
    <submittedName>
        <fullName evidence="1">(Mediterranean fruit fly) hypothetical protein</fullName>
    </submittedName>
</protein>
<evidence type="ECO:0000313" key="2">
    <source>
        <dbReference type="Proteomes" id="UP000606786"/>
    </source>
</evidence>
<name>A0A811VEA9_CERCA</name>
<gene>
    <name evidence="1" type="ORF">CCAP1982_LOCUS22218</name>
</gene>
<keyword evidence="2" id="KW-1185">Reference proteome</keyword>
<proteinExistence type="predicted"/>
<reference evidence="1" key="1">
    <citation type="submission" date="2020-11" db="EMBL/GenBank/DDBJ databases">
        <authorList>
            <person name="Whitehead M."/>
        </authorList>
    </citation>
    <scope>NUCLEOTIDE SEQUENCE</scope>
    <source>
        <strain evidence="1">EGII</strain>
    </source>
</reference>
<evidence type="ECO:0000313" key="1">
    <source>
        <dbReference type="EMBL" id="CAD7014215.1"/>
    </source>
</evidence>
<sequence length="59" mass="6360">MYIFATHAYSVGQCLKGSQLPHLGQPKLSTPAGTADAAKTHKSNCNKYLEGNRHPSFSV</sequence>
<dbReference type="EMBL" id="CAJHJT010000056">
    <property type="protein sequence ID" value="CAD7014215.1"/>
    <property type="molecule type" value="Genomic_DNA"/>
</dbReference>
<dbReference type="AlphaFoldDB" id="A0A811VEA9"/>
<organism evidence="1 2">
    <name type="scientific">Ceratitis capitata</name>
    <name type="common">Mediterranean fruit fly</name>
    <name type="synonym">Tephritis capitata</name>
    <dbReference type="NCBI Taxonomy" id="7213"/>
    <lineage>
        <taxon>Eukaryota</taxon>
        <taxon>Metazoa</taxon>
        <taxon>Ecdysozoa</taxon>
        <taxon>Arthropoda</taxon>
        <taxon>Hexapoda</taxon>
        <taxon>Insecta</taxon>
        <taxon>Pterygota</taxon>
        <taxon>Neoptera</taxon>
        <taxon>Endopterygota</taxon>
        <taxon>Diptera</taxon>
        <taxon>Brachycera</taxon>
        <taxon>Muscomorpha</taxon>
        <taxon>Tephritoidea</taxon>
        <taxon>Tephritidae</taxon>
        <taxon>Ceratitis</taxon>
        <taxon>Ceratitis</taxon>
    </lineage>
</organism>
<accession>A0A811VEA9</accession>